<evidence type="ECO:0000313" key="3">
    <source>
        <dbReference type="Proteomes" id="UP000593565"/>
    </source>
</evidence>
<feature type="chain" id="PRO_5029733275" evidence="1">
    <location>
        <begin position="22"/>
        <end position="66"/>
    </location>
</feature>
<protein>
    <submittedName>
        <fullName evidence="2">Uncharacterized protein</fullName>
    </submittedName>
</protein>
<comment type="caution">
    <text evidence="2">The sequence shown here is derived from an EMBL/GenBank/DDBJ whole genome shotgun (WGS) entry which is preliminary data.</text>
</comment>
<feature type="signal peptide" evidence="1">
    <location>
        <begin position="1"/>
        <end position="21"/>
    </location>
</feature>
<dbReference type="AlphaFoldDB" id="A0A7J6A1F1"/>
<evidence type="ECO:0000256" key="1">
    <source>
        <dbReference type="SAM" id="SignalP"/>
    </source>
</evidence>
<organism evidence="2 3">
    <name type="scientific">Ameiurus melas</name>
    <name type="common">Black bullhead</name>
    <name type="synonym">Silurus melas</name>
    <dbReference type="NCBI Taxonomy" id="219545"/>
    <lineage>
        <taxon>Eukaryota</taxon>
        <taxon>Metazoa</taxon>
        <taxon>Chordata</taxon>
        <taxon>Craniata</taxon>
        <taxon>Vertebrata</taxon>
        <taxon>Euteleostomi</taxon>
        <taxon>Actinopterygii</taxon>
        <taxon>Neopterygii</taxon>
        <taxon>Teleostei</taxon>
        <taxon>Ostariophysi</taxon>
        <taxon>Siluriformes</taxon>
        <taxon>Ictaluridae</taxon>
        <taxon>Ameiurus</taxon>
    </lineage>
</organism>
<sequence>LSISSSPSLSLSLSSLSLSLSLSLCDLAWVQSPQSLNHPQTHTAFMDCPLERICSCRTFVHRCALR</sequence>
<proteinExistence type="predicted"/>
<feature type="non-terminal residue" evidence="2">
    <location>
        <position position="1"/>
    </location>
</feature>
<name>A0A7J6A1F1_AMEME</name>
<gene>
    <name evidence="2" type="ORF">AMELA_G00232850</name>
</gene>
<reference evidence="2 3" key="1">
    <citation type="submission" date="2020-02" db="EMBL/GenBank/DDBJ databases">
        <title>A chromosome-scale genome assembly of the black bullhead catfish (Ameiurus melas).</title>
        <authorList>
            <person name="Wen M."/>
            <person name="Zham M."/>
            <person name="Cabau C."/>
            <person name="Klopp C."/>
            <person name="Donnadieu C."/>
            <person name="Roques C."/>
            <person name="Bouchez O."/>
            <person name="Lampietro C."/>
            <person name="Jouanno E."/>
            <person name="Herpin A."/>
            <person name="Louis A."/>
            <person name="Berthelot C."/>
            <person name="Parey E."/>
            <person name="Roest-Crollius H."/>
            <person name="Braasch I."/>
            <person name="Postlethwait J."/>
            <person name="Robinson-Rechavi M."/>
            <person name="Echchiki A."/>
            <person name="Begum T."/>
            <person name="Montfort J."/>
            <person name="Schartl M."/>
            <person name="Bobe J."/>
            <person name="Guiguen Y."/>
        </authorList>
    </citation>
    <scope>NUCLEOTIDE SEQUENCE [LARGE SCALE GENOMIC DNA]</scope>
    <source>
        <strain evidence="2">M_S1</strain>
        <tissue evidence="2">Blood</tissue>
    </source>
</reference>
<evidence type="ECO:0000313" key="2">
    <source>
        <dbReference type="EMBL" id="KAF4075288.1"/>
    </source>
</evidence>
<dbReference type="EMBL" id="JAAGNN010000021">
    <property type="protein sequence ID" value="KAF4075288.1"/>
    <property type="molecule type" value="Genomic_DNA"/>
</dbReference>
<keyword evidence="1" id="KW-0732">Signal</keyword>
<accession>A0A7J6A1F1</accession>
<keyword evidence="3" id="KW-1185">Reference proteome</keyword>
<dbReference type="Proteomes" id="UP000593565">
    <property type="component" value="Unassembled WGS sequence"/>
</dbReference>